<evidence type="ECO:0000313" key="2">
    <source>
        <dbReference type="Proteomes" id="UP000507470"/>
    </source>
</evidence>
<dbReference type="PANTHER" id="PTHR47018:SF1">
    <property type="entry name" value="TESMIN_TSO1-LIKE CXC DOMAIN-CONTAINING PROTEIN"/>
    <property type="match status" value="1"/>
</dbReference>
<gene>
    <name evidence="1" type="ORF">MCOR_4097</name>
</gene>
<sequence>MANDEEYDGETQTRISLGDALSEIVGVIKESRSEDNVAPVFKMSDLPKCMVTDWRKLEPIKKVESIIYKALRIIRSDIDITTDSISQETLPIAQMLILKIHKRLKKSQRHAKTRETPSHIYLGIVINCQTTVSEYLTNTFCKQYQEEGYVCPTSLQIGLFTTEAVDNIDHNPSSRTAKDSFHE</sequence>
<dbReference type="PANTHER" id="PTHR47018">
    <property type="entry name" value="CXC DOMAIN-CONTAINING PROTEIN-RELATED"/>
    <property type="match status" value="1"/>
</dbReference>
<dbReference type="OrthoDB" id="6781068at2759"/>
<dbReference type="Proteomes" id="UP000507470">
    <property type="component" value="Unassembled WGS sequence"/>
</dbReference>
<reference evidence="1 2" key="1">
    <citation type="submission" date="2020-06" db="EMBL/GenBank/DDBJ databases">
        <authorList>
            <person name="Li R."/>
            <person name="Bekaert M."/>
        </authorList>
    </citation>
    <scope>NUCLEOTIDE SEQUENCE [LARGE SCALE GENOMIC DNA]</scope>
    <source>
        <strain evidence="2">wild</strain>
    </source>
</reference>
<name>A0A6J8A6I3_MYTCO</name>
<organism evidence="1 2">
    <name type="scientific">Mytilus coruscus</name>
    <name type="common">Sea mussel</name>
    <dbReference type="NCBI Taxonomy" id="42192"/>
    <lineage>
        <taxon>Eukaryota</taxon>
        <taxon>Metazoa</taxon>
        <taxon>Spiralia</taxon>
        <taxon>Lophotrochozoa</taxon>
        <taxon>Mollusca</taxon>
        <taxon>Bivalvia</taxon>
        <taxon>Autobranchia</taxon>
        <taxon>Pteriomorphia</taxon>
        <taxon>Mytilida</taxon>
        <taxon>Mytiloidea</taxon>
        <taxon>Mytilidae</taxon>
        <taxon>Mytilinae</taxon>
        <taxon>Mytilus</taxon>
    </lineage>
</organism>
<evidence type="ECO:0000313" key="1">
    <source>
        <dbReference type="EMBL" id="CAC5362289.1"/>
    </source>
</evidence>
<accession>A0A6J8A6I3</accession>
<protein>
    <submittedName>
        <fullName evidence="1">Uncharacterized protein</fullName>
    </submittedName>
</protein>
<dbReference type="EMBL" id="CACVKT020000736">
    <property type="protein sequence ID" value="CAC5362289.1"/>
    <property type="molecule type" value="Genomic_DNA"/>
</dbReference>
<proteinExistence type="predicted"/>
<keyword evidence="2" id="KW-1185">Reference proteome</keyword>
<dbReference type="AlphaFoldDB" id="A0A6J8A6I3"/>